<dbReference type="Pfam" id="PF00702">
    <property type="entry name" value="Hydrolase"/>
    <property type="match status" value="1"/>
</dbReference>
<dbReference type="RefSeq" id="WP_344499230.1">
    <property type="nucleotide sequence ID" value="NZ_BAAAQD010000001.1"/>
</dbReference>
<evidence type="ECO:0000313" key="1">
    <source>
        <dbReference type="EMBL" id="GAA1500397.1"/>
    </source>
</evidence>
<dbReference type="PANTHER" id="PTHR43481">
    <property type="entry name" value="FRUCTOSE-1-PHOSPHATE PHOSPHATASE"/>
    <property type="match status" value="1"/>
</dbReference>
<comment type="caution">
    <text evidence="1">The sequence shown here is derived from an EMBL/GenBank/DDBJ whole genome shotgun (WGS) entry which is preliminary data.</text>
</comment>
<dbReference type="NCBIfam" id="TIGR01509">
    <property type="entry name" value="HAD-SF-IA-v3"/>
    <property type="match status" value="1"/>
</dbReference>
<sequence>MKAVLLDMDGTLVDSDSAVERAWHRWAAEHAVPVDVLTPILHGNPAATTIRVVRPDLDDTAVAAAAQRNLELQYDDLADVTATPGAARLLRTLDELGVPWAVVTSADRRLATARLHAAGLPVRHLVTVEDTPRGKPDPAPYLAGAALLHADPRDCLVVEDSQPGIDAGRAAGMRVAALRGLPGDLRIRDLDELADTLTA</sequence>
<proteinExistence type="predicted"/>
<dbReference type="Gene3D" id="3.40.50.1000">
    <property type="entry name" value="HAD superfamily/HAD-like"/>
    <property type="match status" value="1"/>
</dbReference>
<dbReference type="PANTHER" id="PTHR43481:SF4">
    <property type="entry name" value="GLYCEROL-1-PHOSPHATE PHOSPHOHYDROLASE 1-RELATED"/>
    <property type="match status" value="1"/>
</dbReference>
<dbReference type="InterPro" id="IPR023198">
    <property type="entry name" value="PGP-like_dom2"/>
</dbReference>
<dbReference type="EMBL" id="BAAAQD010000001">
    <property type="protein sequence ID" value="GAA1500397.1"/>
    <property type="molecule type" value="Genomic_DNA"/>
</dbReference>
<dbReference type="InterPro" id="IPR036412">
    <property type="entry name" value="HAD-like_sf"/>
</dbReference>
<name>A0ABN1ZKI2_9ACTN</name>
<keyword evidence="2" id="KW-1185">Reference proteome</keyword>
<protein>
    <submittedName>
        <fullName evidence="1">Sugar phosphatase</fullName>
    </submittedName>
</protein>
<dbReference type="SFLD" id="SFLDG01129">
    <property type="entry name" value="C1.5:_HAD__Beta-PGM__Phosphata"/>
    <property type="match status" value="1"/>
</dbReference>
<gene>
    <name evidence="1" type="ORF">GCM10009827_006160</name>
</gene>
<reference evidence="1 2" key="1">
    <citation type="journal article" date="2019" name="Int. J. Syst. Evol. Microbiol.">
        <title>The Global Catalogue of Microorganisms (GCM) 10K type strain sequencing project: providing services to taxonomists for standard genome sequencing and annotation.</title>
        <authorList>
            <consortium name="The Broad Institute Genomics Platform"/>
            <consortium name="The Broad Institute Genome Sequencing Center for Infectious Disease"/>
            <person name="Wu L."/>
            <person name="Ma J."/>
        </authorList>
    </citation>
    <scope>NUCLEOTIDE SEQUENCE [LARGE SCALE GENOMIC DNA]</scope>
    <source>
        <strain evidence="1 2">JCM 15933</strain>
    </source>
</reference>
<dbReference type="SUPFAM" id="SSF56784">
    <property type="entry name" value="HAD-like"/>
    <property type="match status" value="1"/>
</dbReference>
<accession>A0ABN1ZKI2</accession>
<dbReference type="InterPro" id="IPR023214">
    <property type="entry name" value="HAD_sf"/>
</dbReference>
<dbReference type="InterPro" id="IPR006439">
    <property type="entry name" value="HAD-SF_hydro_IA"/>
</dbReference>
<dbReference type="SFLD" id="SFLDS00003">
    <property type="entry name" value="Haloacid_Dehalogenase"/>
    <property type="match status" value="1"/>
</dbReference>
<dbReference type="Proteomes" id="UP001501470">
    <property type="component" value="Unassembled WGS sequence"/>
</dbReference>
<dbReference type="InterPro" id="IPR051806">
    <property type="entry name" value="HAD-like_SPP"/>
</dbReference>
<dbReference type="Gene3D" id="1.10.150.240">
    <property type="entry name" value="Putative phosphatase, domain 2"/>
    <property type="match status" value="1"/>
</dbReference>
<evidence type="ECO:0000313" key="2">
    <source>
        <dbReference type="Proteomes" id="UP001501470"/>
    </source>
</evidence>
<organism evidence="1 2">
    <name type="scientific">Dactylosporangium maewongense</name>
    <dbReference type="NCBI Taxonomy" id="634393"/>
    <lineage>
        <taxon>Bacteria</taxon>
        <taxon>Bacillati</taxon>
        <taxon>Actinomycetota</taxon>
        <taxon>Actinomycetes</taxon>
        <taxon>Micromonosporales</taxon>
        <taxon>Micromonosporaceae</taxon>
        <taxon>Dactylosporangium</taxon>
    </lineage>
</organism>